<dbReference type="EMBL" id="CP042997">
    <property type="protein sequence ID" value="QEH32016.1"/>
    <property type="molecule type" value="Genomic_DNA"/>
</dbReference>
<evidence type="ECO:0000259" key="1">
    <source>
        <dbReference type="PROSITE" id="PS51186"/>
    </source>
</evidence>
<dbReference type="InterPro" id="IPR016181">
    <property type="entry name" value="Acyl_CoA_acyltransferase"/>
</dbReference>
<evidence type="ECO:0000313" key="3">
    <source>
        <dbReference type="Proteomes" id="UP000324233"/>
    </source>
</evidence>
<dbReference type="Gene3D" id="3.40.630.30">
    <property type="match status" value="1"/>
</dbReference>
<feature type="domain" description="N-acetyltransferase" evidence="1">
    <location>
        <begin position="145"/>
        <end position="284"/>
    </location>
</feature>
<dbReference type="PROSITE" id="PS51186">
    <property type="entry name" value="GNAT"/>
    <property type="match status" value="1"/>
</dbReference>
<accession>A0A5B9VTZ3</accession>
<gene>
    <name evidence="2" type="ORF">OJF2_04850</name>
</gene>
<dbReference type="GO" id="GO:0016747">
    <property type="term" value="F:acyltransferase activity, transferring groups other than amino-acyl groups"/>
    <property type="evidence" value="ECO:0007669"/>
    <property type="project" value="InterPro"/>
</dbReference>
<reference evidence="2 3" key="1">
    <citation type="submission" date="2019-08" db="EMBL/GenBank/DDBJ databases">
        <title>Deep-cultivation of Planctomycetes and their phenomic and genomic characterization uncovers novel biology.</title>
        <authorList>
            <person name="Wiegand S."/>
            <person name="Jogler M."/>
            <person name="Boedeker C."/>
            <person name="Pinto D."/>
            <person name="Vollmers J."/>
            <person name="Rivas-Marin E."/>
            <person name="Kohn T."/>
            <person name="Peeters S.H."/>
            <person name="Heuer A."/>
            <person name="Rast P."/>
            <person name="Oberbeckmann S."/>
            <person name="Bunk B."/>
            <person name="Jeske O."/>
            <person name="Meyerdierks A."/>
            <person name="Storesund J.E."/>
            <person name="Kallscheuer N."/>
            <person name="Luecker S."/>
            <person name="Lage O.M."/>
            <person name="Pohl T."/>
            <person name="Merkel B.J."/>
            <person name="Hornburger P."/>
            <person name="Mueller R.-W."/>
            <person name="Bruemmer F."/>
            <person name="Labrenz M."/>
            <person name="Spormann A.M."/>
            <person name="Op den Camp H."/>
            <person name="Overmann J."/>
            <person name="Amann R."/>
            <person name="Jetten M.S.M."/>
            <person name="Mascher T."/>
            <person name="Medema M.H."/>
            <person name="Devos D.P."/>
            <person name="Kaster A.-K."/>
            <person name="Ovreas L."/>
            <person name="Rohde M."/>
            <person name="Galperin M.Y."/>
            <person name="Jogler C."/>
        </authorList>
    </citation>
    <scope>NUCLEOTIDE SEQUENCE [LARGE SCALE GENOMIC DNA]</scope>
    <source>
        <strain evidence="2 3">OJF2</strain>
    </source>
</reference>
<dbReference type="SUPFAM" id="SSF55729">
    <property type="entry name" value="Acyl-CoA N-acyltransferases (Nat)"/>
    <property type="match status" value="1"/>
</dbReference>
<name>A0A5B9VTZ3_9BACT</name>
<dbReference type="InterPro" id="IPR000182">
    <property type="entry name" value="GNAT_dom"/>
</dbReference>
<dbReference type="RefSeq" id="WP_148590889.1">
    <property type="nucleotide sequence ID" value="NZ_CP042997.1"/>
</dbReference>
<keyword evidence="3" id="KW-1185">Reference proteome</keyword>
<dbReference type="OrthoDB" id="2350893at2"/>
<dbReference type="AlphaFoldDB" id="A0A5B9VTZ3"/>
<sequence>MADARGVTGAEMVRRVEAGWDAINVETARTQRAMDPSSGADWIAVGGGHAAFLGVGSFLSQAQGLGLDGPVGEAEIERLERFFHDRGTPVQVEVATLAESSFLTALSLRGYTIADQSHSLVRPLGGDRDGENGPGGAARESASIEVVRVEDDGGWGTLLDVTLRAFFGGLEALPPLMREGMLAMARLPGNTGWLALADGEPAGGGSLWIHDGLALFYTDGTLAPFRRRGVHSALLDARLQHAREAGCDLAAIVTPPGGGSQRTAQRAGFVLTHARTMMVRYPGG</sequence>
<dbReference type="KEGG" id="agv:OJF2_04850"/>
<dbReference type="Pfam" id="PF00583">
    <property type="entry name" value="Acetyltransf_1"/>
    <property type="match status" value="1"/>
</dbReference>
<evidence type="ECO:0000313" key="2">
    <source>
        <dbReference type="EMBL" id="QEH32016.1"/>
    </source>
</evidence>
<organism evidence="2 3">
    <name type="scientific">Aquisphaera giovannonii</name>
    <dbReference type="NCBI Taxonomy" id="406548"/>
    <lineage>
        <taxon>Bacteria</taxon>
        <taxon>Pseudomonadati</taxon>
        <taxon>Planctomycetota</taxon>
        <taxon>Planctomycetia</taxon>
        <taxon>Isosphaerales</taxon>
        <taxon>Isosphaeraceae</taxon>
        <taxon>Aquisphaera</taxon>
    </lineage>
</organism>
<dbReference type="Proteomes" id="UP000324233">
    <property type="component" value="Chromosome"/>
</dbReference>
<dbReference type="CDD" id="cd04301">
    <property type="entry name" value="NAT_SF"/>
    <property type="match status" value="1"/>
</dbReference>
<proteinExistence type="predicted"/>
<protein>
    <recommendedName>
        <fullName evidence="1">N-acetyltransferase domain-containing protein</fullName>
    </recommendedName>
</protein>